<feature type="transmembrane region" description="Helical" evidence="8">
    <location>
        <begin position="149"/>
        <end position="173"/>
    </location>
</feature>
<evidence type="ECO:0000256" key="5">
    <source>
        <dbReference type="ARBA" id="ARBA00022989"/>
    </source>
</evidence>
<evidence type="ECO:0000256" key="4">
    <source>
        <dbReference type="ARBA" id="ARBA00022692"/>
    </source>
</evidence>
<comment type="subcellular location">
    <subcellularLocation>
        <location evidence="1">Cell membrane</location>
        <topology evidence="1">Multi-pass membrane protein</topology>
    </subcellularLocation>
</comment>
<organism evidence="10 11">
    <name type="scientific">Amycolatopsis marina</name>
    <dbReference type="NCBI Taxonomy" id="490629"/>
    <lineage>
        <taxon>Bacteria</taxon>
        <taxon>Bacillati</taxon>
        <taxon>Actinomycetota</taxon>
        <taxon>Actinomycetes</taxon>
        <taxon>Pseudonocardiales</taxon>
        <taxon>Pseudonocardiaceae</taxon>
        <taxon>Amycolatopsis</taxon>
    </lineage>
</organism>
<reference evidence="11" key="1">
    <citation type="submission" date="2016-10" db="EMBL/GenBank/DDBJ databases">
        <authorList>
            <person name="Varghese N."/>
            <person name="Submissions S."/>
        </authorList>
    </citation>
    <scope>NUCLEOTIDE SEQUENCE [LARGE SCALE GENOMIC DNA]</scope>
    <source>
        <strain evidence="11">CGMCC 4.3568</strain>
    </source>
</reference>
<dbReference type="GO" id="GO:0005886">
    <property type="term" value="C:plasma membrane"/>
    <property type="evidence" value="ECO:0007669"/>
    <property type="project" value="UniProtKB-SubCell"/>
</dbReference>
<evidence type="ECO:0000256" key="7">
    <source>
        <dbReference type="SAM" id="MobiDB-lite"/>
    </source>
</evidence>
<dbReference type="Proteomes" id="UP000243799">
    <property type="component" value="Unassembled WGS sequence"/>
</dbReference>
<dbReference type="Pfam" id="PF09335">
    <property type="entry name" value="VTT_dom"/>
    <property type="match status" value="1"/>
</dbReference>
<feature type="transmembrane region" description="Helical" evidence="8">
    <location>
        <begin position="185"/>
        <end position="204"/>
    </location>
</feature>
<dbReference type="PANTHER" id="PTHR42709:SF6">
    <property type="entry name" value="UNDECAPRENYL PHOSPHATE TRANSPORTER A"/>
    <property type="match status" value="1"/>
</dbReference>
<keyword evidence="3" id="KW-1003">Cell membrane</keyword>
<keyword evidence="6 8" id="KW-0472">Membrane</keyword>
<evidence type="ECO:0000259" key="9">
    <source>
        <dbReference type="Pfam" id="PF09335"/>
    </source>
</evidence>
<dbReference type="STRING" id="490629.SAMN05216266_10325"/>
<keyword evidence="5 8" id="KW-1133">Transmembrane helix</keyword>
<feature type="region of interest" description="Disordered" evidence="7">
    <location>
        <begin position="213"/>
        <end position="235"/>
    </location>
</feature>
<protein>
    <submittedName>
        <fullName evidence="10">Membrane protein DedA, SNARE-associated domain</fullName>
    </submittedName>
</protein>
<keyword evidence="11" id="KW-1185">Reference proteome</keyword>
<sequence>MTVQPPAAEPLDGLAGWAVQLMDSLGGPGAALIVGMDNLFPPIPSELVLPLAGFSASQGTFTLAGALAWTTVGSVLGAIIMYYLGMLLGRDRTRALVIRIPLLKAADFDRTEAWFARHGTKAVFLGRMVPLFRSLISVPAGIERMRFPVFLALTTLGSLLWNTIFVLAGFGLGENWHLVQDYASVFQKIVIGLVVLAVVVFVAVRLRGGNHGDEHHDAGETQVIRPSGTDRAPRR</sequence>
<comment type="similarity">
    <text evidence="2">Belongs to the DedA family.</text>
</comment>
<evidence type="ECO:0000256" key="3">
    <source>
        <dbReference type="ARBA" id="ARBA00022475"/>
    </source>
</evidence>
<dbReference type="AlphaFoldDB" id="A0A1I0X8W4"/>
<dbReference type="PANTHER" id="PTHR42709">
    <property type="entry name" value="ALKALINE PHOSPHATASE LIKE PROTEIN"/>
    <property type="match status" value="1"/>
</dbReference>
<proteinExistence type="inferred from homology"/>
<dbReference type="OrthoDB" id="9813426at2"/>
<feature type="transmembrane region" description="Helical" evidence="8">
    <location>
        <begin position="61"/>
        <end position="84"/>
    </location>
</feature>
<gene>
    <name evidence="10" type="ORF">SAMN05216266_10325</name>
</gene>
<evidence type="ECO:0000313" key="10">
    <source>
        <dbReference type="EMBL" id="SFA97509.1"/>
    </source>
</evidence>
<evidence type="ECO:0000256" key="8">
    <source>
        <dbReference type="SAM" id="Phobius"/>
    </source>
</evidence>
<evidence type="ECO:0000256" key="1">
    <source>
        <dbReference type="ARBA" id="ARBA00004651"/>
    </source>
</evidence>
<evidence type="ECO:0000256" key="6">
    <source>
        <dbReference type="ARBA" id="ARBA00023136"/>
    </source>
</evidence>
<evidence type="ECO:0000313" key="11">
    <source>
        <dbReference type="Proteomes" id="UP000243799"/>
    </source>
</evidence>
<name>A0A1I0X8W4_9PSEU</name>
<evidence type="ECO:0000256" key="2">
    <source>
        <dbReference type="ARBA" id="ARBA00010792"/>
    </source>
</evidence>
<accession>A0A1I0X8W4</accession>
<dbReference type="InterPro" id="IPR051311">
    <property type="entry name" value="DedA_domain"/>
</dbReference>
<keyword evidence="4 8" id="KW-0812">Transmembrane</keyword>
<dbReference type="InterPro" id="IPR032816">
    <property type="entry name" value="VTT_dom"/>
</dbReference>
<dbReference type="RefSeq" id="WP_091671049.1">
    <property type="nucleotide sequence ID" value="NZ_FOKG01000003.1"/>
</dbReference>
<dbReference type="EMBL" id="FOKG01000003">
    <property type="protein sequence ID" value="SFA97509.1"/>
    <property type="molecule type" value="Genomic_DNA"/>
</dbReference>
<feature type="domain" description="VTT" evidence="9">
    <location>
        <begin position="43"/>
        <end position="169"/>
    </location>
</feature>